<feature type="transmembrane region" description="Helical" evidence="1">
    <location>
        <begin position="6"/>
        <end position="24"/>
    </location>
</feature>
<keyword evidence="1" id="KW-1133">Transmembrane helix</keyword>
<proteinExistence type="predicted"/>
<sequence>MNKKILIFLLLGLIFRIFISFHTYSGDVTNHMIWGETAVKQGLQGLYATDFYKLYGHISPNYPPIAIFLFAFLYLVKVWIYQFAWFLNLHLPVFPSKLIFFLKDFDYYPYLLKLPAILSDIGIAYITYLFAKKIVGKKKSTWPLIATSLVLFNPAYFYNSAHWGQTDSTPLFFLLTSFYTLIYQKKYLTSVITFTLGLLSKQTVAIFIPLFLLIYFVISSEARNLAQRNYVSLDFSVASLLRNDRVRIFIKMILISSFIFWLFFLPFYRNGNLILFPLTTYLNKIILVSGLPFTTNHAFNFWYLLNGSRTTLASSKFILNISYEIWGYFITGIITLITLYVLMSSLRKPRLTWRKQGSRKILDSRLHGNNNIQNIFYIGFLIPFTSFIFLTKMHERHLILTLPFLLIATYNNKFLLISYLFISLFNFLNAYHNWWSPPFPFLQRLLSSSFVINSLTLLLIGFFFILFINYFKENFLREKSK</sequence>
<feature type="transmembrane region" description="Helical" evidence="1">
    <location>
        <begin position="107"/>
        <end position="130"/>
    </location>
</feature>
<feature type="transmembrane region" description="Helical" evidence="1">
    <location>
        <begin position="65"/>
        <end position="87"/>
    </location>
</feature>
<gene>
    <name evidence="2" type="ORF">A3C25_02055</name>
</gene>
<comment type="caution">
    <text evidence="2">The sequence shown here is derived from an EMBL/GenBank/DDBJ whole genome shotgun (WGS) entry which is preliminary data.</text>
</comment>
<keyword evidence="1" id="KW-0812">Transmembrane</keyword>
<feature type="transmembrane region" description="Helical" evidence="1">
    <location>
        <begin position="325"/>
        <end position="343"/>
    </location>
</feature>
<name>A0A1F7GWY5_9BACT</name>
<feature type="transmembrane region" description="Helical" evidence="1">
    <location>
        <begin position="414"/>
        <end position="431"/>
    </location>
</feature>
<evidence type="ECO:0000313" key="3">
    <source>
        <dbReference type="Proteomes" id="UP000177913"/>
    </source>
</evidence>
<reference evidence="2 3" key="1">
    <citation type="journal article" date="2016" name="Nat. Commun.">
        <title>Thousands of microbial genomes shed light on interconnected biogeochemical processes in an aquifer system.</title>
        <authorList>
            <person name="Anantharaman K."/>
            <person name="Brown C.T."/>
            <person name="Hug L.A."/>
            <person name="Sharon I."/>
            <person name="Castelle C.J."/>
            <person name="Probst A.J."/>
            <person name="Thomas B.C."/>
            <person name="Singh A."/>
            <person name="Wilkins M.J."/>
            <person name="Karaoz U."/>
            <person name="Brodie E.L."/>
            <person name="Williams K.H."/>
            <person name="Hubbard S.S."/>
            <person name="Banfield J.F."/>
        </authorList>
    </citation>
    <scope>NUCLEOTIDE SEQUENCE [LARGE SCALE GENOMIC DNA]</scope>
</reference>
<feature type="transmembrane region" description="Helical" evidence="1">
    <location>
        <begin position="142"/>
        <end position="158"/>
    </location>
</feature>
<dbReference type="AlphaFoldDB" id="A0A1F7GWY5"/>
<feature type="transmembrane region" description="Helical" evidence="1">
    <location>
        <begin position="191"/>
        <end position="218"/>
    </location>
</feature>
<feature type="transmembrane region" description="Helical" evidence="1">
    <location>
        <begin position="375"/>
        <end position="393"/>
    </location>
</feature>
<feature type="transmembrane region" description="Helical" evidence="1">
    <location>
        <begin position="248"/>
        <end position="265"/>
    </location>
</feature>
<accession>A0A1F7GWY5</accession>
<feature type="transmembrane region" description="Helical" evidence="1">
    <location>
        <begin position="451"/>
        <end position="471"/>
    </location>
</feature>
<evidence type="ECO:0000256" key="1">
    <source>
        <dbReference type="SAM" id="Phobius"/>
    </source>
</evidence>
<dbReference type="Proteomes" id="UP000177913">
    <property type="component" value="Unassembled WGS sequence"/>
</dbReference>
<evidence type="ECO:0000313" key="2">
    <source>
        <dbReference type="EMBL" id="OGK23431.1"/>
    </source>
</evidence>
<keyword evidence="1" id="KW-0472">Membrane</keyword>
<organism evidence="2 3">
    <name type="scientific">Candidatus Roizmanbacteria bacterium RIFCSPHIGHO2_02_FULL_38_11</name>
    <dbReference type="NCBI Taxonomy" id="1802039"/>
    <lineage>
        <taxon>Bacteria</taxon>
        <taxon>Candidatus Roizmaniibacteriota</taxon>
    </lineage>
</organism>
<evidence type="ECO:0008006" key="4">
    <source>
        <dbReference type="Google" id="ProtNLM"/>
    </source>
</evidence>
<feature type="transmembrane region" description="Helical" evidence="1">
    <location>
        <begin position="285"/>
        <end position="305"/>
    </location>
</feature>
<dbReference type="EMBL" id="MFZO01000047">
    <property type="protein sequence ID" value="OGK23431.1"/>
    <property type="molecule type" value="Genomic_DNA"/>
</dbReference>
<protein>
    <recommendedName>
        <fullName evidence="4">Glycosyltransferase RgtA/B/C/D-like domain-containing protein</fullName>
    </recommendedName>
</protein>